<protein>
    <submittedName>
        <fullName evidence="3">Myo-inositol 2-dehydrogenase</fullName>
    </submittedName>
</protein>
<dbReference type="InterPro" id="IPR036291">
    <property type="entry name" value="NAD(P)-bd_dom_sf"/>
</dbReference>
<feature type="domain" description="Gfo/Idh/MocA-like oxidoreductase bacterial type C-terminal" evidence="2">
    <location>
        <begin position="223"/>
        <end position="339"/>
    </location>
</feature>
<accession>A0A225DU37</accession>
<dbReference type="PANTHER" id="PTHR43818">
    <property type="entry name" value="BCDNA.GH03377"/>
    <property type="match status" value="1"/>
</dbReference>
<reference evidence="4" key="1">
    <citation type="submission" date="2017-06" db="EMBL/GenBank/DDBJ databases">
        <title>Genome analysis of Fimbriiglobus ruber SP5, the first member of the order Planctomycetales with confirmed chitinolytic capability.</title>
        <authorList>
            <person name="Ravin N.V."/>
            <person name="Rakitin A.L."/>
            <person name="Ivanova A.A."/>
            <person name="Beletsky A.V."/>
            <person name="Kulichevskaya I.S."/>
            <person name="Mardanov A.V."/>
            <person name="Dedysh S.N."/>
        </authorList>
    </citation>
    <scope>NUCLEOTIDE SEQUENCE [LARGE SCALE GENOMIC DNA]</scope>
    <source>
        <strain evidence="4">SP5</strain>
    </source>
</reference>
<evidence type="ECO:0000259" key="2">
    <source>
        <dbReference type="Pfam" id="PF19051"/>
    </source>
</evidence>
<name>A0A225DU37_9BACT</name>
<dbReference type="Proteomes" id="UP000214646">
    <property type="component" value="Unassembled WGS sequence"/>
</dbReference>
<dbReference type="Pfam" id="PF01408">
    <property type="entry name" value="GFO_IDH_MocA"/>
    <property type="match status" value="1"/>
</dbReference>
<dbReference type="EMBL" id="NIDE01000002">
    <property type="protein sequence ID" value="OWK45020.1"/>
    <property type="molecule type" value="Genomic_DNA"/>
</dbReference>
<dbReference type="Gene3D" id="3.40.50.720">
    <property type="entry name" value="NAD(P)-binding Rossmann-like Domain"/>
    <property type="match status" value="1"/>
</dbReference>
<dbReference type="PROSITE" id="PS51318">
    <property type="entry name" value="TAT"/>
    <property type="match status" value="1"/>
</dbReference>
<organism evidence="3 4">
    <name type="scientific">Fimbriiglobus ruber</name>
    <dbReference type="NCBI Taxonomy" id="1908690"/>
    <lineage>
        <taxon>Bacteria</taxon>
        <taxon>Pseudomonadati</taxon>
        <taxon>Planctomycetota</taxon>
        <taxon>Planctomycetia</taxon>
        <taxon>Gemmatales</taxon>
        <taxon>Gemmataceae</taxon>
        <taxon>Fimbriiglobus</taxon>
    </lineage>
</organism>
<dbReference type="OrthoDB" id="9788246at2"/>
<keyword evidence="4" id="KW-1185">Reference proteome</keyword>
<sequence>MSERGNLSRRGFMRQSLAGMTAAGLPLWYARDVHGAEETARAAAAKPVAANGKLNFGWIGIGSAQSRAFGIYGTTKGFKQLAHVAACDVDARHVKRAQEEFKKNGHDAEAYHDFRKLTDRKDLDVVVVATPDHWHALVAIEALRKGKDVYCEKPLTLTIEESLALQKVVKETGKVLQTGSQQRSEMPQFRLAADVIRAGRIGKVKKIECRIGGNPTSGPIKAVEPPKELDWEFWLGPTAEVPYRLDGGKTNCHYEFRWWYEYSGGKMTDWGAHHLDIAQWCLGMDGDGPTGVEVIEAAAPYAKGDGYNCHPTFKVKYTYASGAEVIAMDGRGTKVKELYRADGKPLTKKVKKDGKVEEVELDGINGDENGVMVFGEKGTVFVNRGMVVASDAKILSEPLKDDPKLYPSRPTNHVGNFLECIKTREAPICSATVGGGSVIVCHLGVIALRTGKKFTWDPKAHTFTGDNADLGNKMIAREMRAPWKLEV</sequence>
<evidence type="ECO:0000313" key="4">
    <source>
        <dbReference type="Proteomes" id="UP000214646"/>
    </source>
</evidence>
<dbReference type="AlphaFoldDB" id="A0A225DU37"/>
<dbReference type="Pfam" id="PF19051">
    <property type="entry name" value="GFO_IDH_MocA_C2"/>
    <property type="match status" value="2"/>
</dbReference>
<comment type="caution">
    <text evidence="3">The sequence shown here is derived from an EMBL/GenBank/DDBJ whole genome shotgun (WGS) entry which is preliminary data.</text>
</comment>
<gene>
    <name evidence="3" type="ORF">FRUB_01351</name>
</gene>
<proteinExistence type="predicted"/>
<feature type="domain" description="Gfo/Idh/MocA-like oxidoreductase N-terminal" evidence="1">
    <location>
        <begin position="55"/>
        <end position="179"/>
    </location>
</feature>
<dbReference type="Gene3D" id="3.30.360.10">
    <property type="entry name" value="Dihydrodipicolinate Reductase, domain 2"/>
    <property type="match status" value="1"/>
</dbReference>
<dbReference type="InterPro" id="IPR050463">
    <property type="entry name" value="Gfo/Idh/MocA_oxidrdct_glycsds"/>
</dbReference>
<dbReference type="SUPFAM" id="SSF55347">
    <property type="entry name" value="Glyceraldehyde-3-phosphate dehydrogenase-like, C-terminal domain"/>
    <property type="match status" value="1"/>
</dbReference>
<evidence type="ECO:0000259" key="1">
    <source>
        <dbReference type="Pfam" id="PF01408"/>
    </source>
</evidence>
<evidence type="ECO:0000313" key="3">
    <source>
        <dbReference type="EMBL" id="OWK45020.1"/>
    </source>
</evidence>
<feature type="domain" description="Gfo/Idh/MocA-like oxidoreductase bacterial type C-terminal" evidence="2">
    <location>
        <begin position="358"/>
        <end position="484"/>
    </location>
</feature>
<dbReference type="SUPFAM" id="SSF51735">
    <property type="entry name" value="NAD(P)-binding Rossmann-fold domains"/>
    <property type="match status" value="1"/>
</dbReference>
<dbReference type="InterPro" id="IPR000683">
    <property type="entry name" value="Gfo/Idh/MocA-like_OxRdtase_N"/>
</dbReference>
<dbReference type="GO" id="GO:0000166">
    <property type="term" value="F:nucleotide binding"/>
    <property type="evidence" value="ECO:0007669"/>
    <property type="project" value="InterPro"/>
</dbReference>
<dbReference type="PANTHER" id="PTHR43818:SF5">
    <property type="entry name" value="OXIDOREDUCTASE FAMILY PROTEIN"/>
    <property type="match status" value="1"/>
</dbReference>
<dbReference type="RefSeq" id="WP_088252805.1">
    <property type="nucleotide sequence ID" value="NZ_NIDE01000002.1"/>
</dbReference>
<dbReference type="InterPro" id="IPR006311">
    <property type="entry name" value="TAT_signal"/>
</dbReference>
<dbReference type="InterPro" id="IPR043906">
    <property type="entry name" value="Gfo/Idh/MocA_OxRdtase_bact_C"/>
</dbReference>